<keyword evidence="3" id="KW-1185">Reference proteome</keyword>
<reference evidence="2" key="1">
    <citation type="submission" date="2013-05" db="EMBL/GenBank/DDBJ databases">
        <title>Genome assembly of Cystobacter fuscus DSM 2262.</title>
        <authorList>
            <person name="Sharma G."/>
            <person name="Khatri I."/>
            <person name="Kaur C."/>
            <person name="Mayilraj S."/>
            <person name="Subramanian S."/>
        </authorList>
    </citation>
    <scope>NUCLEOTIDE SEQUENCE [LARGE SCALE GENOMIC DNA]</scope>
    <source>
        <strain evidence="2">DSM 2262</strain>
    </source>
</reference>
<evidence type="ECO:0000256" key="1">
    <source>
        <dbReference type="SAM" id="MobiDB-lite"/>
    </source>
</evidence>
<dbReference type="Proteomes" id="UP000011682">
    <property type="component" value="Unassembled WGS sequence"/>
</dbReference>
<gene>
    <name evidence="2" type="ORF">D187_006804</name>
</gene>
<organism evidence="2 3">
    <name type="scientific">Cystobacter fuscus (strain ATCC 25194 / DSM 2262 / NBRC 100088 / M29)</name>
    <dbReference type="NCBI Taxonomy" id="1242864"/>
    <lineage>
        <taxon>Bacteria</taxon>
        <taxon>Pseudomonadati</taxon>
        <taxon>Myxococcota</taxon>
        <taxon>Myxococcia</taxon>
        <taxon>Myxococcales</taxon>
        <taxon>Cystobacterineae</taxon>
        <taxon>Archangiaceae</taxon>
        <taxon>Cystobacter</taxon>
    </lineage>
</organism>
<feature type="compositionally biased region" description="Basic and acidic residues" evidence="1">
    <location>
        <begin position="42"/>
        <end position="53"/>
    </location>
</feature>
<sequence length="53" mass="5550">MNLFVGHGRVPPRASGLARLGQPLGPRHADATGSMAAVLAREGPHPRVSPETR</sequence>
<evidence type="ECO:0000313" key="2">
    <source>
        <dbReference type="EMBL" id="EPX57050.1"/>
    </source>
</evidence>
<comment type="caution">
    <text evidence="2">The sequence shown here is derived from an EMBL/GenBank/DDBJ whole genome shotgun (WGS) entry which is preliminary data.</text>
</comment>
<feature type="region of interest" description="Disordered" evidence="1">
    <location>
        <begin position="1"/>
        <end position="53"/>
    </location>
</feature>
<name>S9NXX2_CYSF2</name>
<dbReference type="EMBL" id="ANAH02000064">
    <property type="protein sequence ID" value="EPX57050.1"/>
    <property type="molecule type" value="Genomic_DNA"/>
</dbReference>
<proteinExistence type="predicted"/>
<dbReference type="AlphaFoldDB" id="S9NXX2"/>
<evidence type="ECO:0000313" key="3">
    <source>
        <dbReference type="Proteomes" id="UP000011682"/>
    </source>
</evidence>
<protein>
    <submittedName>
        <fullName evidence="2">Uncharacterized protein</fullName>
    </submittedName>
</protein>
<accession>S9NXX2</accession>